<dbReference type="InterPro" id="IPR036291">
    <property type="entry name" value="NAD(P)-bd_dom_sf"/>
</dbReference>
<dbReference type="PRINTS" id="PR00081">
    <property type="entry name" value="GDHRDH"/>
</dbReference>
<dbReference type="Proteomes" id="UP000606172">
    <property type="component" value="Unassembled WGS sequence"/>
</dbReference>
<dbReference type="Gene3D" id="3.40.50.720">
    <property type="entry name" value="NAD(P)-binding Rossmann-like Domain"/>
    <property type="match status" value="1"/>
</dbReference>
<dbReference type="InterPro" id="IPR002347">
    <property type="entry name" value="SDR_fam"/>
</dbReference>
<organism evidence="1 2">
    <name type="scientific">Sinosporangium siamense</name>
    <dbReference type="NCBI Taxonomy" id="1367973"/>
    <lineage>
        <taxon>Bacteria</taxon>
        <taxon>Bacillati</taxon>
        <taxon>Actinomycetota</taxon>
        <taxon>Actinomycetes</taxon>
        <taxon>Streptosporangiales</taxon>
        <taxon>Streptosporangiaceae</taxon>
        <taxon>Sinosporangium</taxon>
    </lineage>
</organism>
<name>A0A919VG81_9ACTN</name>
<keyword evidence="2" id="KW-1185">Reference proteome</keyword>
<protein>
    <recommendedName>
        <fullName evidence="3">SDR family NAD(P)-dependent oxidoreductase</fullName>
    </recommendedName>
</protein>
<sequence>MTHQDVAIVTGAGSGIGLAPARRLLSQGRPVVAADPNAEALHAFEEDISGPGPAFMDVLGLDAGAAGFVGVNRGSTGQGSFIRRKDG</sequence>
<evidence type="ECO:0008006" key="3">
    <source>
        <dbReference type="Google" id="ProtNLM"/>
    </source>
</evidence>
<gene>
    <name evidence="1" type="ORF">Ssi02_70750</name>
</gene>
<evidence type="ECO:0000313" key="1">
    <source>
        <dbReference type="EMBL" id="GII96844.1"/>
    </source>
</evidence>
<dbReference type="AlphaFoldDB" id="A0A919VG81"/>
<dbReference type="EMBL" id="BOOW01000050">
    <property type="protein sequence ID" value="GII96844.1"/>
    <property type="molecule type" value="Genomic_DNA"/>
</dbReference>
<reference evidence="1" key="1">
    <citation type="submission" date="2021-01" db="EMBL/GenBank/DDBJ databases">
        <title>Whole genome shotgun sequence of Sinosporangium siamense NBRC 109515.</title>
        <authorList>
            <person name="Komaki H."/>
            <person name="Tamura T."/>
        </authorList>
    </citation>
    <scope>NUCLEOTIDE SEQUENCE</scope>
    <source>
        <strain evidence="1">NBRC 109515</strain>
    </source>
</reference>
<comment type="caution">
    <text evidence="1">The sequence shown here is derived from an EMBL/GenBank/DDBJ whole genome shotgun (WGS) entry which is preliminary data.</text>
</comment>
<proteinExistence type="predicted"/>
<dbReference type="SUPFAM" id="SSF51735">
    <property type="entry name" value="NAD(P)-binding Rossmann-fold domains"/>
    <property type="match status" value="1"/>
</dbReference>
<dbReference type="RefSeq" id="WP_204031983.1">
    <property type="nucleotide sequence ID" value="NZ_BOOW01000050.1"/>
</dbReference>
<dbReference type="Pfam" id="PF00106">
    <property type="entry name" value="adh_short"/>
    <property type="match status" value="1"/>
</dbReference>
<accession>A0A919VG81</accession>
<evidence type="ECO:0000313" key="2">
    <source>
        <dbReference type="Proteomes" id="UP000606172"/>
    </source>
</evidence>